<dbReference type="InterPro" id="IPR051149">
    <property type="entry name" value="Spindly/BICDR_Dynein_Adapter"/>
</dbReference>
<reference evidence="5 6" key="1">
    <citation type="submission" date="2025-04" db="UniProtKB">
        <authorList>
            <consortium name="RefSeq"/>
        </authorList>
    </citation>
    <scope>IDENTIFICATION</scope>
    <source>
        <tissue evidence="5 6">Whole organism</tissue>
    </source>
</reference>
<dbReference type="Proteomes" id="UP000694843">
    <property type="component" value="Unplaced"/>
</dbReference>
<gene>
    <name evidence="5 6" type="primary">LOC108678353</name>
</gene>
<dbReference type="PANTHER" id="PTHR32123:SF9">
    <property type="entry name" value="PROTEIN SPINDLY"/>
    <property type="match status" value="1"/>
</dbReference>
<feature type="compositionally biased region" description="Polar residues" evidence="3">
    <location>
        <begin position="666"/>
        <end position="677"/>
    </location>
</feature>
<feature type="region of interest" description="Disordered" evidence="3">
    <location>
        <begin position="647"/>
        <end position="677"/>
    </location>
</feature>
<evidence type="ECO:0000313" key="6">
    <source>
        <dbReference type="RefSeq" id="XP_047738249.1"/>
    </source>
</evidence>
<name>A0A979FMH7_HYAAZ</name>
<feature type="region of interest" description="Disordered" evidence="3">
    <location>
        <begin position="807"/>
        <end position="843"/>
    </location>
</feature>
<evidence type="ECO:0000256" key="1">
    <source>
        <dbReference type="ARBA" id="ARBA00023054"/>
    </source>
</evidence>
<dbReference type="RefSeq" id="XP_047738248.1">
    <property type="nucleotide sequence ID" value="XM_047882292.1"/>
</dbReference>
<dbReference type="OrthoDB" id="6349213at2759"/>
<feature type="region of interest" description="Disordered" evidence="3">
    <location>
        <begin position="605"/>
        <end position="627"/>
    </location>
</feature>
<accession>A0A979FMH7</accession>
<evidence type="ECO:0000256" key="3">
    <source>
        <dbReference type="SAM" id="MobiDB-lite"/>
    </source>
</evidence>
<dbReference type="PANTHER" id="PTHR32123">
    <property type="entry name" value="BICD FAMILY-LIKE CARGO ADAPTER"/>
    <property type="match status" value="1"/>
</dbReference>
<evidence type="ECO:0000313" key="4">
    <source>
        <dbReference type="Proteomes" id="UP000694843"/>
    </source>
</evidence>
<keyword evidence="1 2" id="KW-0175">Coiled coil</keyword>
<evidence type="ECO:0000313" key="5">
    <source>
        <dbReference type="RefSeq" id="XP_047738248.1"/>
    </source>
</evidence>
<sequence>MDDTIPSKELFNLKKKYSFVENQLVSSEQSNDALQHQIENLQAQLKEKTRENEILQQQNYSIGLKLSSTEQTLEFCTAELENAHDQLSKQAAKIATELSSQHNSVVAALKKEICLLEERQEAAEVTEKQLNEQLALAQQQLGELKEALTQAADVSCTRDDTDVLNQIAALTCEKQELQQLLTSLSGERERSEQQLLTAQQSLLLLQQQLEQKECQLTSQSNHVERLKNEILELQQELELCKMNEKDPAAKGNSLFAEVVDQRQYLEQQYNKLQANYAIANKQYKLKCQQVTQLKLQVATLLASSSRGQEGEYVSHLNESLATAKAHISALQRQLAEMSDRLDAQRDRPLVINCQPGGCATRSTFYQRTLEANKKELMAAQQSLREQQFQSVVQSDKMLQLQHKLHAAENNAAVARAECIKLSIQLHDLQAIRGIYAERDVNEMKIEKLPGHVDFPTPKTSEPSTPVRNCAASTPTINSAISTPAITCAASTPTINSAISTPAITCAASTPTINSAISTPAITCATSTPAINCVTAQSLPSPRVQENHPQEKAYLESQAAGETDDRNVATLGTEFARVDSDKITPDHVLVDAKNRGHHHLQCQNLTPDVSSVQEKRENRSSNASLKPVHQIPRSHNLQEPLEITISKTSSVKSASPECPAADRLSPGSRTIPVSTTSSYNCKNSTSYSTTCVSEREINDSVQNAGTIEAKHDNEERITVDAKCAVIAFDATTNHDVERQKEISARSHVVNLRSEALDNCKEAGKENLPPPSDACNVLLSSGQRNKTKKSVRMQETVDVKFSDGQELADVMKKHDGSGEKLRRPVRKMPLKPPQMSDMPLDCKQQ</sequence>
<feature type="coiled-coil region" evidence="2">
    <location>
        <begin position="313"/>
        <end position="417"/>
    </location>
</feature>
<organism evidence="4 6">
    <name type="scientific">Hyalella azteca</name>
    <name type="common">Amphipod</name>
    <dbReference type="NCBI Taxonomy" id="294128"/>
    <lineage>
        <taxon>Eukaryota</taxon>
        <taxon>Metazoa</taxon>
        <taxon>Ecdysozoa</taxon>
        <taxon>Arthropoda</taxon>
        <taxon>Crustacea</taxon>
        <taxon>Multicrustacea</taxon>
        <taxon>Malacostraca</taxon>
        <taxon>Eumalacostraca</taxon>
        <taxon>Peracarida</taxon>
        <taxon>Amphipoda</taxon>
        <taxon>Senticaudata</taxon>
        <taxon>Talitrida</taxon>
        <taxon>Talitroidea</taxon>
        <taxon>Hyalellidae</taxon>
        <taxon>Hyalella</taxon>
    </lineage>
</organism>
<proteinExistence type="predicted"/>
<keyword evidence="4" id="KW-1185">Reference proteome</keyword>
<protein>
    <submittedName>
        <fullName evidence="5">Protein Spindly-B isoform X2</fullName>
    </submittedName>
    <submittedName>
        <fullName evidence="6">Protein Spindly-B isoform X3</fullName>
    </submittedName>
</protein>
<evidence type="ECO:0000256" key="2">
    <source>
        <dbReference type="SAM" id="Coils"/>
    </source>
</evidence>
<dbReference type="AlphaFoldDB" id="A0A979FMH7"/>
<feature type="coiled-coil region" evidence="2">
    <location>
        <begin position="24"/>
        <end position="282"/>
    </location>
</feature>
<dbReference type="GeneID" id="108678353"/>
<dbReference type="RefSeq" id="XP_047738249.1">
    <property type="nucleotide sequence ID" value="XM_047882293.1"/>
</dbReference>
<feature type="compositionally biased region" description="Basic and acidic residues" evidence="3">
    <location>
        <begin position="807"/>
        <end position="820"/>
    </location>
</feature>